<evidence type="ECO:0000313" key="3">
    <source>
        <dbReference type="EMBL" id="AEE49674.1"/>
    </source>
</evidence>
<accession>F4L2Z4</accession>
<feature type="transmembrane region" description="Helical" evidence="1">
    <location>
        <begin position="12"/>
        <end position="35"/>
    </location>
</feature>
<keyword evidence="1" id="KW-0472">Membrane</keyword>
<dbReference type="GO" id="GO:0080120">
    <property type="term" value="P:CAAX-box protein maturation"/>
    <property type="evidence" value="ECO:0007669"/>
    <property type="project" value="UniProtKB-ARBA"/>
</dbReference>
<dbReference type="AlphaFoldDB" id="F4L2Z4"/>
<dbReference type="InterPro" id="IPR042150">
    <property type="entry name" value="MmRce1-like"/>
</dbReference>
<feature type="transmembrane region" description="Helical" evidence="1">
    <location>
        <begin position="93"/>
        <end position="112"/>
    </location>
</feature>
<keyword evidence="4" id="KW-1185">Reference proteome</keyword>
<evidence type="ECO:0000256" key="1">
    <source>
        <dbReference type="SAM" id="Phobius"/>
    </source>
</evidence>
<name>F4L2Z4_HALH1</name>
<keyword evidence="1" id="KW-1133">Transmembrane helix</keyword>
<dbReference type="EMBL" id="CP002691">
    <property type="protein sequence ID" value="AEE49674.1"/>
    <property type="molecule type" value="Genomic_DNA"/>
</dbReference>
<evidence type="ECO:0000259" key="2">
    <source>
        <dbReference type="Pfam" id="PF02517"/>
    </source>
</evidence>
<reference key="2">
    <citation type="submission" date="2011-04" db="EMBL/GenBank/DDBJ databases">
        <title>Complete sequence of chromosome of Haliscomenobacter hydrossis DSM 1100.</title>
        <authorList>
            <consortium name="US DOE Joint Genome Institute (JGI-PGF)"/>
            <person name="Lucas S."/>
            <person name="Han J."/>
            <person name="Lapidus A."/>
            <person name="Bruce D."/>
            <person name="Goodwin L."/>
            <person name="Pitluck S."/>
            <person name="Peters L."/>
            <person name="Kyrpides N."/>
            <person name="Mavromatis K."/>
            <person name="Ivanova N."/>
            <person name="Ovchinnikova G."/>
            <person name="Pagani I."/>
            <person name="Daligault H."/>
            <person name="Detter J.C."/>
            <person name="Han C."/>
            <person name="Land M."/>
            <person name="Hauser L."/>
            <person name="Markowitz V."/>
            <person name="Cheng J.-F."/>
            <person name="Hugenholtz P."/>
            <person name="Woyke T."/>
            <person name="Wu D."/>
            <person name="Verbarg S."/>
            <person name="Frueling A."/>
            <person name="Brambilla E."/>
            <person name="Klenk H.-P."/>
            <person name="Eisen J.A."/>
        </authorList>
    </citation>
    <scope>NUCLEOTIDE SEQUENCE</scope>
    <source>
        <strain>DSM 1100</strain>
    </source>
</reference>
<dbReference type="eggNOG" id="COG1266">
    <property type="taxonomic scope" value="Bacteria"/>
</dbReference>
<dbReference type="PANTHER" id="PTHR35797">
    <property type="entry name" value="PROTEASE-RELATED"/>
    <property type="match status" value="1"/>
</dbReference>
<feature type="transmembrane region" description="Helical" evidence="1">
    <location>
        <begin position="213"/>
        <end position="233"/>
    </location>
</feature>
<protein>
    <submittedName>
        <fullName evidence="3">Abortive infection protein</fullName>
    </submittedName>
</protein>
<proteinExistence type="predicted"/>
<reference evidence="3 4" key="1">
    <citation type="journal article" date="2011" name="Stand. Genomic Sci.">
        <title>Complete genome sequence of Haliscomenobacter hydrossis type strain (O).</title>
        <authorList>
            <consortium name="US DOE Joint Genome Institute (JGI-PGF)"/>
            <person name="Daligault H."/>
            <person name="Lapidus A."/>
            <person name="Zeytun A."/>
            <person name="Nolan M."/>
            <person name="Lucas S."/>
            <person name="Del Rio T.G."/>
            <person name="Tice H."/>
            <person name="Cheng J.F."/>
            <person name="Tapia R."/>
            <person name="Han C."/>
            <person name="Goodwin L."/>
            <person name="Pitluck S."/>
            <person name="Liolios K."/>
            <person name="Pagani I."/>
            <person name="Ivanova N."/>
            <person name="Huntemann M."/>
            <person name="Mavromatis K."/>
            <person name="Mikhailova N."/>
            <person name="Pati A."/>
            <person name="Chen A."/>
            <person name="Palaniappan K."/>
            <person name="Land M."/>
            <person name="Hauser L."/>
            <person name="Brambilla E.M."/>
            <person name="Rohde M."/>
            <person name="Verbarg S."/>
            <person name="Goker M."/>
            <person name="Bristow J."/>
            <person name="Eisen J.A."/>
            <person name="Markowitz V."/>
            <person name="Hugenholtz P."/>
            <person name="Kyrpides N.C."/>
            <person name="Klenk H.P."/>
            <person name="Woyke T."/>
        </authorList>
    </citation>
    <scope>NUCLEOTIDE SEQUENCE [LARGE SCALE GENOMIC DNA]</scope>
    <source>
        <strain evidence="4">ATCC 27775 / DSM 1100 / LMG 10767 / O</strain>
    </source>
</reference>
<dbReference type="Pfam" id="PF02517">
    <property type="entry name" value="Rce1-like"/>
    <property type="match status" value="1"/>
</dbReference>
<dbReference type="PANTHER" id="PTHR35797:SF1">
    <property type="entry name" value="PROTEASE"/>
    <property type="match status" value="1"/>
</dbReference>
<feature type="transmembrane region" description="Helical" evidence="1">
    <location>
        <begin position="186"/>
        <end position="206"/>
    </location>
</feature>
<dbReference type="GO" id="GO:0004175">
    <property type="term" value="F:endopeptidase activity"/>
    <property type="evidence" value="ECO:0007669"/>
    <property type="project" value="UniProtKB-ARBA"/>
</dbReference>
<dbReference type="KEGG" id="hhy:Halhy_1786"/>
<organism evidence="3 4">
    <name type="scientific">Haliscomenobacter hydrossis (strain ATCC 27775 / DSM 1100 / LMG 10767 / O)</name>
    <dbReference type="NCBI Taxonomy" id="760192"/>
    <lineage>
        <taxon>Bacteria</taxon>
        <taxon>Pseudomonadati</taxon>
        <taxon>Bacteroidota</taxon>
        <taxon>Saprospiria</taxon>
        <taxon>Saprospirales</taxon>
        <taxon>Haliscomenobacteraceae</taxon>
        <taxon>Haliscomenobacter</taxon>
    </lineage>
</organism>
<keyword evidence="1" id="KW-0812">Transmembrane</keyword>
<dbReference type="Proteomes" id="UP000008461">
    <property type="component" value="Chromosome"/>
</dbReference>
<feature type="transmembrane region" description="Helical" evidence="1">
    <location>
        <begin position="158"/>
        <end position="180"/>
    </location>
</feature>
<dbReference type="InterPro" id="IPR003675">
    <property type="entry name" value="Rce1/LyrA-like_dom"/>
</dbReference>
<feature type="transmembrane region" description="Helical" evidence="1">
    <location>
        <begin position="118"/>
        <end position="137"/>
    </location>
</feature>
<evidence type="ECO:0000313" key="4">
    <source>
        <dbReference type="Proteomes" id="UP000008461"/>
    </source>
</evidence>
<feature type="domain" description="CAAX prenyl protease 2/Lysostaphin resistance protein A-like" evidence="2">
    <location>
        <begin position="126"/>
        <end position="225"/>
    </location>
</feature>
<feature type="transmembrane region" description="Helical" evidence="1">
    <location>
        <begin position="245"/>
        <end position="266"/>
    </location>
</feature>
<dbReference type="STRING" id="760192.Halhy_1786"/>
<dbReference type="RefSeq" id="WP_013764227.1">
    <property type="nucleotide sequence ID" value="NC_015510.1"/>
</dbReference>
<gene>
    <name evidence="3" type="ordered locus">Halhy_1786</name>
</gene>
<sequence length="274" mass="31809">MKNIKLKEQSIKLIGFYLGYTFSITWLCWFTIIIGNTYLGILGYGTPLFWILYTIGSLGPAISSYLVYRQFKEAFIAKSFVSYIFVKVANRQVWLIFALFLVWRFFMIWISFGISRPISMLSMLSILINLPFLILWGGAEELGWRGILQPRLEKIIHYIPSVLLVGIIWGIWHLPLWLIHGTIQRSFPFGLYLVSGMVLTFSFTTLYKYTNNLFLCVLSHAWFNGCINLALYMGNDGLLQLNLNWKVMVVFFLELIVSVILGKLYVGRHQVQNR</sequence>
<dbReference type="HOGENOM" id="CLU_064706_1_0_10"/>
<feature type="transmembrane region" description="Helical" evidence="1">
    <location>
        <begin position="47"/>
        <end position="68"/>
    </location>
</feature>